<keyword evidence="2" id="KW-1185">Reference proteome</keyword>
<dbReference type="GO" id="GO:0005198">
    <property type="term" value="F:structural molecule activity"/>
    <property type="evidence" value="ECO:0007669"/>
    <property type="project" value="InterPro"/>
</dbReference>
<name>A0A1G7W020_9SPHI</name>
<protein>
    <submittedName>
        <fullName evidence="1">Conserved hypothetical phage tail region protein</fullName>
    </submittedName>
</protein>
<dbReference type="EMBL" id="FNCH01000009">
    <property type="protein sequence ID" value="SDG65009.1"/>
    <property type="molecule type" value="Genomic_DNA"/>
</dbReference>
<sequence length="156" mass="17192">MASNTYPVGFYFMVSLKGENAAFQEVSGISKELGIEEVVSGGENRFKYRLPTTSSSQNLVLKRALVPEGSGLVDWCVSSMDGGLGITIQTNDISVSLLDANGEMLVMWTFHRAYPIKYSVSDLKSQENALVIESIELAYTYFEITDNGTYTSNLFD</sequence>
<dbReference type="RefSeq" id="WP_090500375.1">
    <property type="nucleotide sequence ID" value="NZ_FNCH01000009.1"/>
</dbReference>
<gene>
    <name evidence="1" type="ORF">SAMN05421827_10926</name>
</gene>
<dbReference type="InterPro" id="IPR011747">
    <property type="entry name" value="CHP02241"/>
</dbReference>
<accession>A0A1G7W020</accession>
<dbReference type="AlphaFoldDB" id="A0A1G7W020"/>
<dbReference type="OrthoDB" id="9799891at2"/>
<evidence type="ECO:0000313" key="1">
    <source>
        <dbReference type="EMBL" id="SDG65009.1"/>
    </source>
</evidence>
<dbReference type="PANTHER" id="PTHR38009">
    <property type="entry name" value="CONSERVED HYPOTHETICAL PHAGE TAIL PROTEIN"/>
    <property type="match status" value="1"/>
</dbReference>
<dbReference type="Pfam" id="PF06841">
    <property type="entry name" value="Phage_T4_gp19"/>
    <property type="match status" value="1"/>
</dbReference>
<dbReference type="Proteomes" id="UP000199643">
    <property type="component" value="Unassembled WGS sequence"/>
</dbReference>
<evidence type="ECO:0000313" key="2">
    <source>
        <dbReference type="Proteomes" id="UP000199643"/>
    </source>
</evidence>
<dbReference type="STRING" id="405671.SAMN05421827_10926"/>
<dbReference type="NCBIfam" id="TIGR02241">
    <property type="entry name" value="conserved hypothetical phage tail region protein"/>
    <property type="match status" value="1"/>
</dbReference>
<organism evidence="1 2">
    <name type="scientific">Pedobacter terrae</name>
    <dbReference type="NCBI Taxonomy" id="405671"/>
    <lineage>
        <taxon>Bacteria</taxon>
        <taxon>Pseudomonadati</taxon>
        <taxon>Bacteroidota</taxon>
        <taxon>Sphingobacteriia</taxon>
        <taxon>Sphingobacteriales</taxon>
        <taxon>Sphingobacteriaceae</taxon>
        <taxon>Pedobacter</taxon>
    </lineage>
</organism>
<dbReference type="InterPro" id="IPR010667">
    <property type="entry name" value="Phage_T4_Gp19"/>
</dbReference>
<dbReference type="PANTHER" id="PTHR38009:SF1">
    <property type="entry name" value="CONSERVED HYPOTHETICAL PHAGE TAIL PROTEIN"/>
    <property type="match status" value="1"/>
</dbReference>
<proteinExistence type="predicted"/>
<reference evidence="2" key="1">
    <citation type="submission" date="2016-10" db="EMBL/GenBank/DDBJ databases">
        <authorList>
            <person name="Varghese N."/>
            <person name="Submissions S."/>
        </authorList>
    </citation>
    <scope>NUCLEOTIDE SEQUENCE [LARGE SCALE GENOMIC DNA]</scope>
    <source>
        <strain evidence="2">DSM 17933</strain>
    </source>
</reference>